<dbReference type="OrthoDB" id="5118203at2"/>
<evidence type="ECO:0000313" key="3">
    <source>
        <dbReference type="Proteomes" id="UP000053512"/>
    </source>
</evidence>
<dbReference type="Proteomes" id="UP000053512">
    <property type="component" value="Unassembled WGS sequence"/>
</dbReference>
<dbReference type="STRING" id="136273.GY22_11250"/>
<evidence type="ECO:0000259" key="1">
    <source>
        <dbReference type="Pfam" id="PF11716"/>
    </source>
</evidence>
<sequence length="232" mass="25349">MINPARLHSDLSRLGRETEMFLATAASLSDDELAAPSLCDGWRRADVVAHLASNGRALVNLIDWAVTGEEQAPYASPEARNQEIAELADLPREELLERARESAAYFAEQSQRLAGELAVEEVHLHGKQIPATSIVALRIAEVVVHHHDLDTAWTIEEADPDSLLNALEAAVRTMRAKGAPGMTLVTEERDEWVIGDGALRVESDREGLLGWLARGDDENVEADGPLPVLPSW</sequence>
<dbReference type="NCBIfam" id="TIGR03083">
    <property type="entry name" value="maleylpyruvate isomerase family mycothiol-dependent enzyme"/>
    <property type="match status" value="1"/>
</dbReference>
<name>A0A0W8IQM1_KOCRO</name>
<dbReference type="InterPro" id="IPR036527">
    <property type="entry name" value="SCP2_sterol-bd_dom_sf"/>
</dbReference>
<dbReference type="GO" id="GO:0046872">
    <property type="term" value="F:metal ion binding"/>
    <property type="evidence" value="ECO:0007669"/>
    <property type="project" value="InterPro"/>
</dbReference>
<keyword evidence="2" id="KW-0413">Isomerase</keyword>
<dbReference type="InterPro" id="IPR017517">
    <property type="entry name" value="Maleyloyr_isom"/>
</dbReference>
<dbReference type="Gene3D" id="1.20.120.450">
    <property type="entry name" value="dinb family like domain"/>
    <property type="match status" value="1"/>
</dbReference>
<comment type="caution">
    <text evidence="2">The sequence shown here is derived from an EMBL/GenBank/DDBJ whole genome shotgun (WGS) entry which is preliminary data.</text>
</comment>
<dbReference type="GO" id="GO:0016853">
    <property type="term" value="F:isomerase activity"/>
    <property type="evidence" value="ECO:0007669"/>
    <property type="project" value="UniProtKB-KW"/>
</dbReference>
<reference evidence="3" key="1">
    <citation type="submission" date="2015-12" db="EMBL/GenBank/DDBJ databases">
        <authorList>
            <person name="Nair G.R."/>
            <person name="Kaur G."/>
            <person name="Mayilraj S."/>
        </authorList>
    </citation>
    <scope>NUCLEOTIDE SEQUENCE [LARGE SCALE GENOMIC DNA]</scope>
    <source>
        <strain evidence="3">CD08_4</strain>
    </source>
</reference>
<dbReference type="SUPFAM" id="SSF109854">
    <property type="entry name" value="DinB/YfiT-like putative metalloenzymes"/>
    <property type="match status" value="1"/>
</dbReference>
<dbReference type="AlphaFoldDB" id="A0A0W8IQM1"/>
<dbReference type="RefSeq" id="WP_058872609.1">
    <property type="nucleotide sequence ID" value="NZ_LQBK01000002.1"/>
</dbReference>
<dbReference type="InterPro" id="IPR024344">
    <property type="entry name" value="MDMPI_metal-binding"/>
</dbReference>
<dbReference type="eggNOG" id="ENOG5031RF6">
    <property type="taxonomic scope" value="Bacteria"/>
</dbReference>
<proteinExistence type="predicted"/>
<keyword evidence="2" id="KW-0670">Pyruvate</keyword>
<organism evidence="2 3">
    <name type="scientific">Kocuria rosea subsp. polaris</name>
    <dbReference type="NCBI Taxonomy" id="136273"/>
    <lineage>
        <taxon>Bacteria</taxon>
        <taxon>Bacillati</taxon>
        <taxon>Actinomycetota</taxon>
        <taxon>Actinomycetes</taxon>
        <taxon>Micrococcales</taxon>
        <taxon>Micrococcaceae</taxon>
        <taxon>Kocuria</taxon>
    </lineage>
</organism>
<dbReference type="InterPro" id="IPR034660">
    <property type="entry name" value="DinB/YfiT-like"/>
</dbReference>
<accession>A0A0W8IQM1</accession>
<dbReference type="Pfam" id="PF11716">
    <property type="entry name" value="MDMPI_N"/>
    <property type="match status" value="1"/>
</dbReference>
<evidence type="ECO:0000313" key="2">
    <source>
        <dbReference type="EMBL" id="KUG62244.1"/>
    </source>
</evidence>
<protein>
    <submittedName>
        <fullName evidence="2">Mycothiol-dependent maleylpyruvate isomerase</fullName>
    </submittedName>
</protein>
<feature type="domain" description="Mycothiol-dependent maleylpyruvate isomerase metal-binding" evidence="1">
    <location>
        <begin position="15"/>
        <end position="149"/>
    </location>
</feature>
<gene>
    <name evidence="2" type="ORF">AVL61_04060</name>
</gene>
<dbReference type="SUPFAM" id="SSF55718">
    <property type="entry name" value="SCP-like"/>
    <property type="match status" value="1"/>
</dbReference>
<dbReference type="EMBL" id="LQBK01000002">
    <property type="protein sequence ID" value="KUG62244.1"/>
    <property type="molecule type" value="Genomic_DNA"/>
</dbReference>